<dbReference type="EMBL" id="QLII01000001">
    <property type="protein sequence ID" value="RAI74660.1"/>
    <property type="molecule type" value="Genomic_DNA"/>
</dbReference>
<dbReference type="AlphaFoldDB" id="A0A327NH04"/>
<name>A0A327NH04_9BACT</name>
<dbReference type="Pfam" id="PF19081">
    <property type="entry name" value="Ig_7"/>
    <property type="match status" value="2"/>
</dbReference>
<gene>
    <name evidence="3" type="ORF">HMF3257_11020</name>
</gene>
<organism evidence="3 4">
    <name type="scientific">Spirosoma telluris</name>
    <dbReference type="NCBI Taxonomy" id="2183553"/>
    <lineage>
        <taxon>Bacteria</taxon>
        <taxon>Pseudomonadati</taxon>
        <taxon>Bacteroidota</taxon>
        <taxon>Cytophagia</taxon>
        <taxon>Cytophagales</taxon>
        <taxon>Cytophagaceae</taxon>
        <taxon>Spirosoma</taxon>
    </lineage>
</organism>
<dbReference type="Pfam" id="PF18962">
    <property type="entry name" value="Por_Secre_tail"/>
    <property type="match status" value="1"/>
</dbReference>
<evidence type="ECO:0000313" key="3">
    <source>
        <dbReference type="EMBL" id="RAI74660.1"/>
    </source>
</evidence>
<accession>A0A327NH04</accession>
<comment type="caution">
    <text evidence="3">The sequence shown here is derived from an EMBL/GenBank/DDBJ whole genome shotgun (WGS) entry which is preliminary data.</text>
</comment>
<dbReference type="OrthoDB" id="9805017at2"/>
<dbReference type="RefSeq" id="WP_111342143.1">
    <property type="nucleotide sequence ID" value="NZ_QLII01000001.1"/>
</dbReference>
<feature type="domain" description="Secretion system C-terminal sorting" evidence="1">
    <location>
        <begin position="749"/>
        <end position="820"/>
    </location>
</feature>
<dbReference type="InterPro" id="IPR044023">
    <property type="entry name" value="Ig_7"/>
</dbReference>
<sequence length="823" mass="85757">MTHHLPCRKPSKQVRWGLFRSLILFILLLWVSQVSAQTLDTEPLAVTSVCAGSQIDVTGIRTAAAGEFTVQLSNGGTIYTEIPSVFLSASGRYEIVYRATIPANTPSGTNYRIRMVSKNPDINGTPSSTTLTVKTKPAIPTVSTTSLSLCQAQSTVPLSATTTDASASLIWYGTNATGGTGTLVPTQPSTATTGVVTYYVAQKLNECESDRAAIAVEIKPPSATPAAQILSVCQNASAPVLQPTGQNLLWYAGSTGGTGSTTAPVVSTSQTGQSTYYISQTTNGCESPRVALSVIIAPTPLAPVVSPKISCQFAPAEAVTAVGENLTWYNIDGNKFGSAPTITTDKGGSFSLLVTQTVGGCESPRATLAITILTTPIPVVSKAVVEICQGTTAQPLEATGTNLKWTDPNGTVTTTAPTPPTLNASTNPNGDVYYVTQTANGCESPKVAITVFVQALPAMSILGTTTVNLGVEVPLQLTFTGVGPYKYKLSNGLTGTAIKDTTILVLPERTTTYQVAEVSNKCGTGVLTSGSSVTVTVLVPAIQTLSFTSATVCAGASLTTSFSTSGTFNSGSVFKLQLARVETDTTKMSYADMVTSQAINGQVVGTIPTNATGGSYRVRVVATNPKIPITGSISPTILTVRALPAATLTGNQTIFEGQPASLSVVFSGDAPWRFSYRDSTSSGLGTVQSLTANTNPYSFAVGPTKTTSYFLTSVSNSCGNGSLTPRIVIISVNPLLGVEDQSLAEAVDVYPVPATTTLTVHINGLPTTQTALLEITDLTGHTTSRQETRQSTTSFSLDQHPAGIYILQIQVGDRRASRRIVKL</sequence>
<evidence type="ECO:0008006" key="5">
    <source>
        <dbReference type="Google" id="ProtNLM"/>
    </source>
</evidence>
<evidence type="ECO:0000259" key="1">
    <source>
        <dbReference type="Pfam" id="PF18962"/>
    </source>
</evidence>
<proteinExistence type="predicted"/>
<feature type="domain" description="Ig-like" evidence="2">
    <location>
        <begin position="137"/>
        <end position="220"/>
    </location>
</feature>
<evidence type="ECO:0000313" key="4">
    <source>
        <dbReference type="Proteomes" id="UP000249016"/>
    </source>
</evidence>
<feature type="domain" description="Ig-like" evidence="2">
    <location>
        <begin position="225"/>
        <end position="298"/>
    </location>
</feature>
<protein>
    <recommendedName>
        <fullName evidence="5">T9SS type A sorting domain-containing protein</fullName>
    </recommendedName>
</protein>
<dbReference type="NCBIfam" id="TIGR04183">
    <property type="entry name" value="Por_Secre_tail"/>
    <property type="match status" value="1"/>
</dbReference>
<evidence type="ECO:0000259" key="2">
    <source>
        <dbReference type="Pfam" id="PF19081"/>
    </source>
</evidence>
<keyword evidence="4" id="KW-1185">Reference proteome</keyword>
<dbReference type="Proteomes" id="UP000249016">
    <property type="component" value="Unassembled WGS sequence"/>
</dbReference>
<dbReference type="InterPro" id="IPR026444">
    <property type="entry name" value="Secre_tail"/>
</dbReference>
<reference evidence="3 4" key="1">
    <citation type="submission" date="2018-06" db="EMBL/GenBank/DDBJ databases">
        <title>Spirosoma sp. HMF3257 Genome sequencing and assembly.</title>
        <authorList>
            <person name="Kang H."/>
            <person name="Cha I."/>
            <person name="Kim H."/>
            <person name="Kang J."/>
            <person name="Joh K."/>
        </authorList>
    </citation>
    <scope>NUCLEOTIDE SEQUENCE [LARGE SCALE GENOMIC DNA]</scope>
    <source>
        <strain evidence="3 4">HMF3257</strain>
    </source>
</reference>